<dbReference type="Proteomes" id="UP000265566">
    <property type="component" value="Chromosome 1"/>
</dbReference>
<dbReference type="Gramene" id="rna2744">
    <property type="protein sequence ID" value="RHN79050.1"/>
    <property type="gene ID" value="gene2744"/>
</dbReference>
<organism evidence="1">
    <name type="scientific">Medicago truncatula</name>
    <name type="common">Barrel medic</name>
    <name type="synonym">Medicago tribuloides</name>
    <dbReference type="NCBI Taxonomy" id="3880"/>
    <lineage>
        <taxon>Eukaryota</taxon>
        <taxon>Viridiplantae</taxon>
        <taxon>Streptophyta</taxon>
        <taxon>Embryophyta</taxon>
        <taxon>Tracheophyta</taxon>
        <taxon>Spermatophyta</taxon>
        <taxon>Magnoliopsida</taxon>
        <taxon>eudicotyledons</taxon>
        <taxon>Gunneridae</taxon>
        <taxon>Pentapetalae</taxon>
        <taxon>rosids</taxon>
        <taxon>fabids</taxon>
        <taxon>Fabales</taxon>
        <taxon>Fabaceae</taxon>
        <taxon>Papilionoideae</taxon>
        <taxon>50 kb inversion clade</taxon>
        <taxon>NPAAA clade</taxon>
        <taxon>Hologalegina</taxon>
        <taxon>IRL clade</taxon>
        <taxon>Trifolieae</taxon>
        <taxon>Medicago</taxon>
    </lineage>
</organism>
<comment type="caution">
    <text evidence="1">The sequence shown here is derived from an EMBL/GenBank/DDBJ whole genome shotgun (WGS) entry which is preliminary data.</text>
</comment>
<dbReference type="AlphaFoldDB" id="A0A396JL90"/>
<evidence type="ECO:0000313" key="1">
    <source>
        <dbReference type="EMBL" id="RHN79050.1"/>
    </source>
</evidence>
<dbReference type="EMBL" id="PSQE01000001">
    <property type="protein sequence ID" value="RHN79050.1"/>
    <property type="molecule type" value="Genomic_DNA"/>
</dbReference>
<proteinExistence type="predicted"/>
<sequence>MLQIIFLCCCDFAPRKPKMKHNRHKLIRFEECWLRESNLKEEIARAWEDSGTNLSNRIKRCVEDLARREADRYGDVPKSIKITQMKLDKLNRSADNEGVASEIRRQK</sequence>
<gene>
    <name evidence="1" type="ORF">MtrunA17_Chr1g0172691</name>
</gene>
<name>A0A396JL90_MEDTR</name>
<protein>
    <submittedName>
        <fullName evidence="1">Uncharacterized protein</fullName>
    </submittedName>
</protein>
<reference evidence="1" key="1">
    <citation type="journal article" date="2018" name="Nat. Plants">
        <title>Whole-genome landscape of Medicago truncatula symbiotic genes.</title>
        <authorList>
            <person name="Pecrix Y."/>
            <person name="Gamas P."/>
            <person name="Carrere S."/>
        </authorList>
    </citation>
    <scope>NUCLEOTIDE SEQUENCE</scope>
    <source>
        <tissue evidence="1">Leaves</tissue>
    </source>
</reference>
<accession>A0A396JL90</accession>